<dbReference type="EMBL" id="MTJY01000025">
    <property type="protein sequence ID" value="ONN75162.1"/>
    <property type="molecule type" value="Genomic_DNA"/>
</dbReference>
<reference evidence="2 3" key="1">
    <citation type="submission" date="2017-01" db="EMBL/GenBank/DDBJ databases">
        <title>In silico prediction, in vitro antibacterial spectrum and physicochemical properties of a putative bacteriocin produced by Lactobacillus rhamnosus strain L156.4.</title>
        <authorList>
            <person name="Silveira A.M."/>
            <person name="Monteiro A.S."/>
            <person name="Santos V.L."/>
            <person name="Nicoli J.R."/>
            <person name="Azevedo V."/>
            <person name="Soares S.C."/>
            <person name="Castro-Oliveira L."/>
            <person name="Dias-Souza M.V."/>
            <person name="Nardi R.M."/>
        </authorList>
    </citation>
    <scope>NUCLEOTIDE SEQUENCE [LARGE SCALE GENOMIC DNA]</scope>
    <source>
        <strain evidence="2 3">L156.4</strain>
    </source>
</reference>
<evidence type="ECO:0000313" key="2">
    <source>
        <dbReference type="EMBL" id="ONN75162.1"/>
    </source>
</evidence>
<feature type="transmembrane region" description="Helical" evidence="1">
    <location>
        <begin position="50"/>
        <end position="75"/>
    </location>
</feature>
<keyword evidence="1" id="KW-1133">Transmembrane helix</keyword>
<organism evidence="2 3">
    <name type="scientific">Lacticaseibacillus rhamnosus</name>
    <name type="common">Lactobacillus rhamnosus</name>
    <dbReference type="NCBI Taxonomy" id="47715"/>
    <lineage>
        <taxon>Bacteria</taxon>
        <taxon>Bacillati</taxon>
        <taxon>Bacillota</taxon>
        <taxon>Bacilli</taxon>
        <taxon>Lactobacillales</taxon>
        <taxon>Lactobacillaceae</taxon>
        <taxon>Lacticaseibacillus</taxon>
    </lineage>
</organism>
<name>A0AAX0K3Q1_LACRH</name>
<proteinExistence type="predicted"/>
<evidence type="ECO:0000313" key="3">
    <source>
        <dbReference type="Proteomes" id="UP000189067"/>
    </source>
</evidence>
<sequence>MVTEKRKTKFLRNFQWQFLCLGLALILLLIQQPLIDVFYSAVQLIVPTRFLYLNLGQIILSFHLLIFGLLTFIFLQWLSELNRRHWEMLSLIRSVGLTFRMWHALIRQADMLGESEKKLRSYNRAVKRVAVYIDRKEAILAIPIPWDNQAQQLLESQRETLQQKMSFLLEDYQFSGFQEKAGFLWLIGSRRS</sequence>
<evidence type="ECO:0000256" key="1">
    <source>
        <dbReference type="SAM" id="Phobius"/>
    </source>
</evidence>
<keyword evidence="1" id="KW-0812">Transmembrane</keyword>
<gene>
    <name evidence="2" type="ORF">BWR10_05925</name>
</gene>
<keyword evidence="1" id="KW-0472">Membrane</keyword>
<accession>A0AAX0K3Q1</accession>
<comment type="caution">
    <text evidence="2">The sequence shown here is derived from an EMBL/GenBank/DDBJ whole genome shotgun (WGS) entry which is preliminary data.</text>
</comment>
<dbReference type="Proteomes" id="UP000189067">
    <property type="component" value="Unassembled WGS sequence"/>
</dbReference>
<dbReference type="RefSeq" id="WP_077167186.1">
    <property type="nucleotide sequence ID" value="NZ_MTJY01000025.1"/>
</dbReference>
<dbReference type="AlphaFoldDB" id="A0AAX0K3Q1"/>
<protein>
    <submittedName>
        <fullName evidence="2">Uncharacterized protein</fullName>
    </submittedName>
</protein>